<evidence type="ECO:0000259" key="4">
    <source>
        <dbReference type="PROSITE" id="PS51762"/>
    </source>
</evidence>
<keyword evidence="6" id="KW-1185">Reference proteome</keyword>
<dbReference type="PANTHER" id="PTHR10963:SF55">
    <property type="entry name" value="GLYCOSIDE HYDROLASE FAMILY 16 PROTEIN"/>
    <property type="match status" value="1"/>
</dbReference>
<gene>
    <name evidence="5" type="ORF">CLV35_3127</name>
</gene>
<feature type="chain" id="PRO_5019460796" evidence="3">
    <location>
        <begin position="45"/>
        <end position="458"/>
    </location>
</feature>
<dbReference type="GO" id="GO:0004553">
    <property type="term" value="F:hydrolase activity, hydrolyzing O-glycosyl compounds"/>
    <property type="evidence" value="ECO:0007669"/>
    <property type="project" value="InterPro"/>
</dbReference>
<dbReference type="InterPro" id="IPR003305">
    <property type="entry name" value="CenC_carb-bd"/>
</dbReference>
<dbReference type="PROSITE" id="PS51762">
    <property type="entry name" value="GH16_2"/>
    <property type="match status" value="1"/>
</dbReference>
<keyword evidence="2" id="KW-0378">Hydrolase</keyword>
<dbReference type="GO" id="GO:0005975">
    <property type="term" value="P:carbohydrate metabolic process"/>
    <property type="evidence" value="ECO:0007669"/>
    <property type="project" value="InterPro"/>
</dbReference>
<dbReference type="OrthoDB" id="4455781at2"/>
<comment type="similarity">
    <text evidence="1">Belongs to the glycosyl hydrolase 16 family.</text>
</comment>
<dbReference type="RefSeq" id="WP_121194412.1">
    <property type="nucleotide sequence ID" value="NZ_RBWV01000014.1"/>
</dbReference>
<dbReference type="Pfam" id="PF00722">
    <property type="entry name" value="Glyco_hydro_16"/>
    <property type="match status" value="1"/>
</dbReference>
<dbReference type="InterPro" id="IPR008979">
    <property type="entry name" value="Galactose-bd-like_sf"/>
</dbReference>
<feature type="signal peptide" evidence="3">
    <location>
        <begin position="1"/>
        <end position="44"/>
    </location>
</feature>
<feature type="domain" description="GH16" evidence="4">
    <location>
        <begin position="206"/>
        <end position="458"/>
    </location>
</feature>
<dbReference type="CDD" id="cd08023">
    <property type="entry name" value="GH16_laminarinase_like"/>
    <property type="match status" value="1"/>
</dbReference>
<dbReference type="InParanoid" id="A0A420XLY7"/>
<evidence type="ECO:0000313" key="5">
    <source>
        <dbReference type="EMBL" id="RKS71331.1"/>
    </source>
</evidence>
<dbReference type="Pfam" id="PF02018">
    <property type="entry name" value="CBM_4_9"/>
    <property type="match status" value="1"/>
</dbReference>
<accession>A0A420XLY7</accession>
<dbReference type="SUPFAM" id="SSF49785">
    <property type="entry name" value="Galactose-binding domain-like"/>
    <property type="match status" value="1"/>
</dbReference>
<proteinExistence type="inferred from homology"/>
<dbReference type="Proteomes" id="UP000281955">
    <property type="component" value="Unassembled WGS sequence"/>
</dbReference>
<name>A0A420XLY7_9ACTN</name>
<evidence type="ECO:0000256" key="3">
    <source>
        <dbReference type="SAM" id="SignalP"/>
    </source>
</evidence>
<organism evidence="5 6">
    <name type="scientific">Motilibacter peucedani</name>
    <dbReference type="NCBI Taxonomy" id="598650"/>
    <lineage>
        <taxon>Bacteria</taxon>
        <taxon>Bacillati</taxon>
        <taxon>Actinomycetota</taxon>
        <taxon>Actinomycetes</taxon>
        <taxon>Motilibacterales</taxon>
        <taxon>Motilibacteraceae</taxon>
        <taxon>Motilibacter</taxon>
    </lineage>
</organism>
<dbReference type="InterPro" id="IPR013320">
    <property type="entry name" value="ConA-like_dom_sf"/>
</dbReference>
<dbReference type="AlphaFoldDB" id="A0A420XLY7"/>
<dbReference type="InterPro" id="IPR050546">
    <property type="entry name" value="Glycosyl_Hydrlase_16"/>
</dbReference>
<dbReference type="PANTHER" id="PTHR10963">
    <property type="entry name" value="GLYCOSYL HYDROLASE-RELATED"/>
    <property type="match status" value="1"/>
</dbReference>
<evidence type="ECO:0000313" key="6">
    <source>
        <dbReference type="Proteomes" id="UP000281955"/>
    </source>
</evidence>
<comment type="caution">
    <text evidence="5">The sequence shown here is derived from an EMBL/GenBank/DDBJ whole genome shotgun (WGS) entry which is preliminary data.</text>
</comment>
<dbReference type="EMBL" id="RBWV01000014">
    <property type="protein sequence ID" value="RKS71331.1"/>
    <property type="molecule type" value="Genomic_DNA"/>
</dbReference>
<dbReference type="SUPFAM" id="SSF49899">
    <property type="entry name" value="Concanavalin A-like lectins/glucanases"/>
    <property type="match status" value="1"/>
</dbReference>
<dbReference type="Gene3D" id="2.60.120.260">
    <property type="entry name" value="Galactose-binding domain-like"/>
    <property type="match status" value="1"/>
</dbReference>
<evidence type="ECO:0000256" key="2">
    <source>
        <dbReference type="ARBA" id="ARBA00022801"/>
    </source>
</evidence>
<evidence type="ECO:0000256" key="1">
    <source>
        <dbReference type="ARBA" id="ARBA00006865"/>
    </source>
</evidence>
<dbReference type="Gene3D" id="2.60.120.200">
    <property type="match status" value="1"/>
</dbReference>
<dbReference type="InterPro" id="IPR000757">
    <property type="entry name" value="Beta-glucanase-like"/>
</dbReference>
<sequence length="458" mass="48499">MNTSVASARPKTRSRRAVPVVAAVVSASVAALVGSSLSASSASAAATNLTVNGGFESGTTGWFVSSGTGSALSLAAGHSGSNAARVSNTSTGSKTVALNDSVNTVASTKKGTTYTATASVRLTKSGATAGLRVMEYNGSSLKGQQQSQLNLSDTSWHTVTLSYTAASDGASLDLNALGWALPSGGAVDVDDLTLVAGGTVSAPTPTPTPAPTTPATGWRQVWADEFNDTAVDTSKWRVHNNEHTPNETSCQTNRSQNVSESGGVLHIKAQREKYTCSGYTAAWTSGYLDTIGKMSQTYGRFEMRAKLPTAAGTSKGMWPAFWLRPNDGGNGEIDVMEAIGGAAGAKNYNRVSQTLWYDYSGSHPRQNYSYVLPGSTMSDAFHTYTVEWEPGVMRWYVDGVLTWSRDSSIISWINDSAFKKPYNIRLNLQVGGSWPGSPDSSTSSTQDYQVDYVRVYQR</sequence>
<reference evidence="5 6" key="1">
    <citation type="submission" date="2018-10" db="EMBL/GenBank/DDBJ databases">
        <title>Genomic Encyclopedia of Archaeal and Bacterial Type Strains, Phase II (KMG-II): from individual species to whole genera.</title>
        <authorList>
            <person name="Goeker M."/>
        </authorList>
    </citation>
    <scope>NUCLEOTIDE SEQUENCE [LARGE SCALE GENOMIC DNA]</scope>
    <source>
        <strain evidence="5 6">RP-AC37</strain>
    </source>
</reference>
<protein>
    <submittedName>
        <fullName evidence="5">Carbohydrate binding protein</fullName>
    </submittedName>
</protein>
<keyword evidence="3" id="KW-0732">Signal</keyword>